<dbReference type="AlphaFoldDB" id="A0A1I5E730"/>
<dbReference type="EMBL" id="FOVW01000003">
    <property type="protein sequence ID" value="SFO06931.1"/>
    <property type="molecule type" value="Genomic_DNA"/>
</dbReference>
<gene>
    <name evidence="2" type="ORF">SAMN04488519_103310</name>
</gene>
<reference evidence="3" key="1">
    <citation type="submission" date="2016-10" db="EMBL/GenBank/DDBJ databases">
        <authorList>
            <person name="Varghese N."/>
            <person name="Submissions S."/>
        </authorList>
    </citation>
    <scope>NUCLEOTIDE SEQUENCE [LARGE SCALE GENOMIC DNA]</scope>
    <source>
        <strain evidence="3">DSM 15282</strain>
    </source>
</reference>
<keyword evidence="1" id="KW-1133">Transmembrane helix</keyword>
<name>A0A1I5E730_9BACT</name>
<keyword evidence="1" id="KW-0812">Transmembrane</keyword>
<dbReference type="STRING" id="226506.SAMN04488519_103310"/>
<proteinExistence type="predicted"/>
<accession>A0A1I5E730</accession>
<evidence type="ECO:0000256" key="1">
    <source>
        <dbReference type="SAM" id="Phobius"/>
    </source>
</evidence>
<dbReference type="Pfam" id="PF13970">
    <property type="entry name" value="DUF4221"/>
    <property type="match status" value="1"/>
</dbReference>
<keyword evidence="3" id="KW-1185">Reference proteome</keyword>
<evidence type="ECO:0000313" key="3">
    <source>
        <dbReference type="Proteomes" id="UP000199564"/>
    </source>
</evidence>
<organism evidence="2 3">
    <name type="scientific">Algoriphagus ornithinivorans</name>
    <dbReference type="NCBI Taxonomy" id="226506"/>
    <lineage>
        <taxon>Bacteria</taxon>
        <taxon>Pseudomonadati</taxon>
        <taxon>Bacteroidota</taxon>
        <taxon>Cytophagia</taxon>
        <taxon>Cytophagales</taxon>
        <taxon>Cyclobacteriaceae</taxon>
        <taxon>Algoriphagus</taxon>
    </lineage>
</organism>
<keyword evidence="1" id="KW-0472">Membrane</keyword>
<sequence>MIKTKKSFSILNFGLSAILIIFWACSDKKSQVLTTESFENLIQDTLILSKDLNTAAISPSLAYFETDSGRFLLDFRKLHLVGYRYPEGDKGFERFYQREGPDGLGDTDYKRALTKDGIFVIDADRKIHQANFEGKVIQSWSLPSTPTDRLYSNYTVFPNNPITYYENEIIIPDVPYVMNEKLIGYEDWLVRLNLNSEEWEYISFEYPEKLREFYEDPNLGPYSHYYNSKSNQAIISFPVVDSLMILENNQTRWIDASPQESLIFKKGKTVPSGEYTIFQPDHSSARYTWITFDHFQKIYLRQVITGLKENESNSNQSYISRIIVLDEDFKKLGEIENLPNTYQGFPTPDGYYFYLGSGEVEEKVKFARVDFSSFLKP</sequence>
<dbReference type="InterPro" id="IPR025316">
    <property type="entry name" value="DUF4221"/>
</dbReference>
<feature type="transmembrane region" description="Helical" evidence="1">
    <location>
        <begin position="7"/>
        <end position="24"/>
    </location>
</feature>
<dbReference type="RefSeq" id="WP_091651799.1">
    <property type="nucleotide sequence ID" value="NZ_FOVW01000003.1"/>
</dbReference>
<protein>
    <recommendedName>
        <fullName evidence="4">DUF4221 domain-containing protein</fullName>
    </recommendedName>
</protein>
<evidence type="ECO:0000313" key="2">
    <source>
        <dbReference type="EMBL" id="SFO06931.1"/>
    </source>
</evidence>
<evidence type="ECO:0008006" key="4">
    <source>
        <dbReference type="Google" id="ProtNLM"/>
    </source>
</evidence>
<dbReference type="Proteomes" id="UP000199564">
    <property type="component" value="Unassembled WGS sequence"/>
</dbReference>